<dbReference type="Ensembl" id="ENSCLMT00005005594.1">
    <property type="protein sequence ID" value="ENSCLMP00005005223.1"/>
    <property type="gene ID" value="ENSCLMG00005002810.1"/>
</dbReference>
<dbReference type="SUPFAM" id="SSF52266">
    <property type="entry name" value="SGNH hydrolase"/>
    <property type="match status" value="1"/>
</dbReference>
<sequence>MPDLKLNLRSEAAKLRMAQRTCVTNHLSHKCFPFYGFLCMLFPFCRGTGRRHAVLQWEKSPFTGRSHKLVIPDESPDKKFVLLVGASHLRAIADGFVKMPEGKLSFGVMSTPGANASELTTEVLHAALPRTPDAICVLAPGNNLTSSRTIAEARAHFGTLLASVSGCCPNVFVVDFPPRLDVEVVLQDAMRQEFQREATLMGVKYFSVADYFPFDRLHLWCKDGVHLSDSYGMKILVQLLWLHSYEHNCFCIIILVSQVTLKDCYIRLSNLRFSSAVFDEMDKRVPTVCIRLYLKVCPSSH</sequence>
<protein>
    <submittedName>
        <fullName evidence="1">Uncharacterized protein</fullName>
    </submittedName>
</protein>
<evidence type="ECO:0000313" key="1">
    <source>
        <dbReference type="Ensembl" id="ENSCLMP00005005223.1"/>
    </source>
</evidence>
<keyword evidence="2" id="KW-1185">Reference proteome</keyword>
<evidence type="ECO:0000313" key="2">
    <source>
        <dbReference type="Proteomes" id="UP000694565"/>
    </source>
</evidence>
<reference evidence="1" key="2">
    <citation type="submission" date="2025-09" db="UniProtKB">
        <authorList>
            <consortium name="Ensembl"/>
        </authorList>
    </citation>
    <scope>IDENTIFICATION</scope>
</reference>
<dbReference type="CDD" id="cd00229">
    <property type="entry name" value="SGNH_hydrolase"/>
    <property type="match status" value="1"/>
</dbReference>
<dbReference type="AlphaFoldDB" id="A0A8C2WJB2"/>
<dbReference type="Proteomes" id="UP000694565">
    <property type="component" value="Unplaced"/>
</dbReference>
<accession>A0A8C2WJB2</accession>
<organism evidence="1 2">
    <name type="scientific">Cyclopterus lumpus</name>
    <name type="common">Lumpsucker</name>
    <dbReference type="NCBI Taxonomy" id="8103"/>
    <lineage>
        <taxon>Eukaryota</taxon>
        <taxon>Metazoa</taxon>
        <taxon>Chordata</taxon>
        <taxon>Craniata</taxon>
        <taxon>Vertebrata</taxon>
        <taxon>Euteleostomi</taxon>
        <taxon>Actinopterygii</taxon>
        <taxon>Neopterygii</taxon>
        <taxon>Teleostei</taxon>
        <taxon>Neoteleostei</taxon>
        <taxon>Acanthomorphata</taxon>
        <taxon>Eupercaria</taxon>
        <taxon>Perciformes</taxon>
        <taxon>Cottioidei</taxon>
        <taxon>Cottales</taxon>
        <taxon>Cyclopteridae</taxon>
        <taxon>Cyclopterus</taxon>
    </lineage>
</organism>
<dbReference type="Gene3D" id="3.40.50.1110">
    <property type="entry name" value="SGNH hydrolase"/>
    <property type="match status" value="1"/>
</dbReference>
<dbReference type="InterPro" id="IPR036514">
    <property type="entry name" value="SGNH_hydro_sf"/>
</dbReference>
<dbReference type="GeneTree" id="ENSGT00940000177140"/>
<name>A0A8C2WJB2_CYCLU</name>
<proteinExistence type="predicted"/>
<reference evidence="1" key="1">
    <citation type="submission" date="2025-08" db="UniProtKB">
        <authorList>
            <consortium name="Ensembl"/>
        </authorList>
    </citation>
    <scope>IDENTIFICATION</scope>
</reference>